<keyword evidence="1 3" id="KW-0489">Methyltransferase</keyword>
<dbReference type="EMBL" id="CP133620">
    <property type="protein sequence ID" value="WMV46600.1"/>
    <property type="molecule type" value="Genomic_DNA"/>
</dbReference>
<reference evidence="4" key="1">
    <citation type="submission" date="2023-08" db="EMBL/GenBank/DDBJ databases">
        <title>A de novo genome assembly of Solanum verrucosum Schlechtendal, a Mexican diploid species geographically isolated from the other diploid A-genome species in potato relatives.</title>
        <authorList>
            <person name="Hosaka K."/>
        </authorList>
    </citation>
    <scope>NUCLEOTIDE SEQUENCE</scope>
    <source>
        <tissue evidence="4">Young leaves</tissue>
    </source>
</reference>
<protein>
    <recommendedName>
        <fullName evidence="3">Methyltransferase</fullName>
        <ecNumber evidence="3">2.1.1.-</ecNumber>
    </recommendedName>
</protein>
<dbReference type="AlphaFoldDB" id="A0AAF0UHT6"/>
<gene>
    <name evidence="4" type="ORF">MTR67_039985</name>
</gene>
<evidence type="ECO:0000313" key="4">
    <source>
        <dbReference type="EMBL" id="WMV46600.1"/>
    </source>
</evidence>
<feature type="non-terminal residue" evidence="4">
    <location>
        <position position="1"/>
    </location>
</feature>
<dbReference type="GO" id="GO:0008168">
    <property type="term" value="F:methyltransferase activity"/>
    <property type="evidence" value="ECO:0007669"/>
    <property type="project" value="UniProtKB-UniRule"/>
</dbReference>
<proteinExistence type="inferred from homology"/>
<dbReference type="EC" id="2.1.1.-" evidence="3"/>
<evidence type="ECO:0000256" key="2">
    <source>
        <dbReference type="ARBA" id="ARBA00023180"/>
    </source>
</evidence>
<dbReference type="Proteomes" id="UP001234989">
    <property type="component" value="Chromosome 9"/>
</dbReference>
<dbReference type="Pfam" id="PF03141">
    <property type="entry name" value="Methyltransf_29"/>
    <property type="match status" value="1"/>
</dbReference>
<keyword evidence="5" id="KW-1185">Reference proteome</keyword>
<sequence length="112" mass="13186">ALNTWPIWVMNVVPVTMNNTLSAIYDRGLIGTFHDWCDPFPTYPRSYDLLHANNLLLTIKVVMKVVLLEDIMLEMDHILRPQVTYFFQNLMLVRLQNVTQYIIFYCSLSWSS</sequence>
<dbReference type="GO" id="GO:0016020">
    <property type="term" value="C:membrane"/>
    <property type="evidence" value="ECO:0007669"/>
    <property type="project" value="UniProtKB-SubCell"/>
</dbReference>
<keyword evidence="3" id="KW-0735">Signal-anchor</keyword>
<accession>A0AAF0UHT6</accession>
<comment type="subcellular location">
    <subcellularLocation>
        <location evidence="3">Membrane</location>
        <topology evidence="3">Single-pass type II membrane protein</topology>
    </subcellularLocation>
</comment>
<dbReference type="GO" id="GO:0005802">
    <property type="term" value="C:trans-Golgi network"/>
    <property type="evidence" value="ECO:0007669"/>
    <property type="project" value="TreeGrafter"/>
</dbReference>
<comment type="similarity">
    <text evidence="3">Belongs to the methyltransferase superfamily.</text>
</comment>
<name>A0AAF0UHT6_SOLVR</name>
<evidence type="ECO:0000256" key="1">
    <source>
        <dbReference type="ARBA" id="ARBA00022603"/>
    </source>
</evidence>
<dbReference type="GO" id="GO:0032259">
    <property type="term" value="P:methylation"/>
    <property type="evidence" value="ECO:0007669"/>
    <property type="project" value="UniProtKB-KW"/>
</dbReference>
<dbReference type="PANTHER" id="PTHR10108:SF37">
    <property type="entry name" value="METHYLTRANSFERASE PMT6-RELATED"/>
    <property type="match status" value="1"/>
</dbReference>
<dbReference type="InterPro" id="IPR004159">
    <property type="entry name" value="Put_SAM_MeTrfase"/>
</dbReference>
<evidence type="ECO:0000256" key="3">
    <source>
        <dbReference type="RuleBase" id="RU366043"/>
    </source>
</evidence>
<keyword evidence="2 3" id="KW-0325">Glycoprotein</keyword>
<keyword evidence="3" id="KW-0812">Transmembrane</keyword>
<dbReference type="PANTHER" id="PTHR10108">
    <property type="entry name" value="SAM-DEPENDENT METHYLTRANSFERASE"/>
    <property type="match status" value="1"/>
</dbReference>
<evidence type="ECO:0000313" key="5">
    <source>
        <dbReference type="Proteomes" id="UP001234989"/>
    </source>
</evidence>
<organism evidence="4 5">
    <name type="scientific">Solanum verrucosum</name>
    <dbReference type="NCBI Taxonomy" id="315347"/>
    <lineage>
        <taxon>Eukaryota</taxon>
        <taxon>Viridiplantae</taxon>
        <taxon>Streptophyta</taxon>
        <taxon>Embryophyta</taxon>
        <taxon>Tracheophyta</taxon>
        <taxon>Spermatophyta</taxon>
        <taxon>Magnoliopsida</taxon>
        <taxon>eudicotyledons</taxon>
        <taxon>Gunneridae</taxon>
        <taxon>Pentapetalae</taxon>
        <taxon>asterids</taxon>
        <taxon>lamiids</taxon>
        <taxon>Solanales</taxon>
        <taxon>Solanaceae</taxon>
        <taxon>Solanoideae</taxon>
        <taxon>Solaneae</taxon>
        <taxon>Solanum</taxon>
    </lineage>
</organism>
<keyword evidence="3" id="KW-0808">Transferase</keyword>
<dbReference type="GO" id="GO:0005768">
    <property type="term" value="C:endosome"/>
    <property type="evidence" value="ECO:0007669"/>
    <property type="project" value="TreeGrafter"/>
</dbReference>